<evidence type="ECO:0000313" key="1">
    <source>
        <dbReference type="EMBL" id="MBP1871955.1"/>
    </source>
</evidence>
<dbReference type="Proteomes" id="UP000823773">
    <property type="component" value="Unassembled WGS sequence"/>
</dbReference>
<sequence length="510" mass="56136">MEKTVLLRTSPRDRLPEEAITRDGFRYSPLLDHWCIVTETGRKHFHFNDLRVSPDLTASFKQFISTLLLAESPNTVHWMYQQVRSLLVYVGSYDSTSTEILPSHLLNFGGSLAQEHRYRSGDANCAVRLWSKLTIPGISHAAFVTAAEMPRKSRKRAQAVRLRDPYMGAYTNIEYDGLYKALHAKFATGTLSLCNYAICLLSGAIAPRPVQLASLMVGDFKAREVNGAVEYVLSVPRAKQRGGRHRSQFTDRPLVEDIGIVIEAQARLVRKQAKDAGLKHPDQVPLFPANHVKSTFYIGGGIPVAPTSGSIATRIINVMESLQVKSERTGEAINAHATRARRTLGTRAAQAGCSLEEIAVLLDHTSLRAAHHYIEIRSELLQNIDRKVAILLAPLAQRFAGSIQNRINDQEVRVQRHVFGVGDSGAPVDVGGCGKFGFCGLGRPIACYTCRLFYPWQDGPHGAILESLLARREKMAAEGSLIVAQSLDDTILACAEVVRQCQLMASGAAE</sequence>
<dbReference type="EMBL" id="JAGGJR010000002">
    <property type="protein sequence ID" value="MBP1871955.1"/>
    <property type="molecule type" value="Genomic_DNA"/>
</dbReference>
<organism evidence="1 2">
    <name type="scientific">Ensifer adhaerens</name>
    <name type="common">Sinorhizobium morelense</name>
    <dbReference type="NCBI Taxonomy" id="106592"/>
    <lineage>
        <taxon>Bacteria</taxon>
        <taxon>Pseudomonadati</taxon>
        <taxon>Pseudomonadota</taxon>
        <taxon>Alphaproteobacteria</taxon>
        <taxon>Hyphomicrobiales</taxon>
        <taxon>Rhizobiaceae</taxon>
        <taxon>Sinorhizobium/Ensifer group</taxon>
        <taxon>Ensifer</taxon>
    </lineage>
</organism>
<keyword evidence="2" id="KW-1185">Reference proteome</keyword>
<reference evidence="1" key="1">
    <citation type="submission" date="2021-03" db="EMBL/GenBank/DDBJ databases">
        <title>Genomic Encyclopedia of Type Strains, Phase IV (KMG-IV): sequencing the most valuable type-strain genomes for metagenomic binning, comparative biology and taxonomic classification.</title>
        <authorList>
            <person name="Goeker M."/>
        </authorList>
    </citation>
    <scope>NUCLEOTIDE SEQUENCE</scope>
    <source>
        <strain evidence="1">DSM 18131</strain>
    </source>
</reference>
<gene>
    <name evidence="1" type="ORF">J2Z19_001667</name>
</gene>
<evidence type="ECO:0000313" key="2">
    <source>
        <dbReference type="Proteomes" id="UP000823773"/>
    </source>
</evidence>
<proteinExistence type="predicted"/>
<name>A0ACC5ST43_ENSAD</name>
<comment type="caution">
    <text evidence="1">The sequence shown here is derived from an EMBL/GenBank/DDBJ whole genome shotgun (WGS) entry which is preliminary data.</text>
</comment>
<protein>
    <submittedName>
        <fullName evidence="1">Uncharacterized protein</fullName>
    </submittedName>
</protein>
<accession>A0ACC5ST43</accession>